<evidence type="ECO:0000313" key="2">
    <source>
        <dbReference type="Proteomes" id="UP000215059"/>
    </source>
</evidence>
<dbReference type="AlphaFoldDB" id="A0A235FEG8"/>
<accession>A0A235FEG8</accession>
<dbReference type="RefSeq" id="WP_094251288.1">
    <property type="nucleotide sequence ID" value="NZ_JBHLXL010000001.1"/>
</dbReference>
<dbReference type="EMBL" id="NOII01000001">
    <property type="protein sequence ID" value="OYD59327.1"/>
    <property type="molecule type" value="Genomic_DNA"/>
</dbReference>
<organism evidence="1 2">
    <name type="scientific">Fictibacillus aquaticus</name>
    <dbReference type="NCBI Taxonomy" id="2021314"/>
    <lineage>
        <taxon>Bacteria</taxon>
        <taxon>Bacillati</taxon>
        <taxon>Bacillota</taxon>
        <taxon>Bacilli</taxon>
        <taxon>Bacillales</taxon>
        <taxon>Fictibacillaceae</taxon>
        <taxon>Fictibacillus</taxon>
    </lineage>
</organism>
<protein>
    <submittedName>
        <fullName evidence="1">Uncharacterized protein</fullName>
    </submittedName>
</protein>
<proteinExistence type="predicted"/>
<dbReference type="OrthoDB" id="264488at2"/>
<evidence type="ECO:0000313" key="1">
    <source>
        <dbReference type="EMBL" id="OYD59327.1"/>
    </source>
</evidence>
<name>A0A235FEG8_9BACL</name>
<comment type="caution">
    <text evidence="1">The sequence shown here is derived from an EMBL/GenBank/DDBJ whole genome shotgun (WGS) entry which is preliminary data.</text>
</comment>
<reference evidence="1 2" key="1">
    <citation type="submission" date="2017-07" db="EMBL/GenBank/DDBJ databases">
        <title>Fictibacillus sp. nov. GDSW-R2A3 Genome sequencing and assembly.</title>
        <authorList>
            <person name="Mayilraj S."/>
        </authorList>
    </citation>
    <scope>NUCLEOTIDE SEQUENCE [LARGE SCALE GENOMIC DNA]</scope>
    <source>
        <strain evidence="1 2">GDSW-R2A3</strain>
    </source>
</reference>
<dbReference type="Proteomes" id="UP000215059">
    <property type="component" value="Unassembled WGS sequence"/>
</dbReference>
<gene>
    <name evidence="1" type="ORF">CGZ90_05400</name>
</gene>
<keyword evidence="2" id="KW-1185">Reference proteome</keyword>
<sequence length="273" mass="31451">MANKSYGKYEVPETLKKIIALQNELKERGKLQYGDLLGLYFAIEGLESRYLNTPLDVIPFARPGVDGIHFGFLTEFGQVRDLEEAYIVRVIPMDFDDPVQIVARNIRDFMTLLCCHPPALEVLDNNVSEEYYLKVAEEYPDITGGSQKDEVKELFQQTFQLQPLPDILDYYNTDRNERYKEIVVETEDGIGVVNRASETEEHKRFDLRRQEELQLSKIQPFFSSAGYESRLAFLRDAQSLGLLHENGEVKSFLVDQLILMGLEDEAERLSHSD</sequence>